<organism evidence="3 4">
    <name type="scientific">Boseongicola aestuarii</name>
    <dbReference type="NCBI Taxonomy" id="1470561"/>
    <lineage>
        <taxon>Bacteria</taxon>
        <taxon>Pseudomonadati</taxon>
        <taxon>Pseudomonadota</taxon>
        <taxon>Alphaproteobacteria</taxon>
        <taxon>Rhodobacterales</taxon>
        <taxon>Paracoccaceae</taxon>
        <taxon>Boseongicola</taxon>
    </lineage>
</organism>
<keyword evidence="2" id="KW-0472">Membrane</keyword>
<feature type="transmembrane region" description="Helical" evidence="2">
    <location>
        <begin position="52"/>
        <end position="73"/>
    </location>
</feature>
<proteinExistence type="predicted"/>
<accession>A0A238IWU1</accession>
<dbReference type="AlphaFoldDB" id="A0A238IWU1"/>
<reference evidence="3 4" key="1">
    <citation type="submission" date="2017-05" db="EMBL/GenBank/DDBJ databases">
        <authorList>
            <person name="Song R."/>
            <person name="Chenine A.L."/>
            <person name="Ruprecht R.M."/>
        </authorList>
    </citation>
    <scope>NUCLEOTIDE SEQUENCE [LARGE SCALE GENOMIC DNA]</scope>
    <source>
        <strain evidence="3 4">CECT 8489</strain>
    </source>
</reference>
<keyword evidence="2" id="KW-1133">Transmembrane helix</keyword>
<evidence type="ECO:0000313" key="3">
    <source>
        <dbReference type="EMBL" id="SMX22513.1"/>
    </source>
</evidence>
<dbReference type="Proteomes" id="UP000201838">
    <property type="component" value="Unassembled WGS sequence"/>
</dbReference>
<keyword evidence="4" id="KW-1185">Reference proteome</keyword>
<name>A0A238IWU1_9RHOB</name>
<feature type="region of interest" description="Disordered" evidence="1">
    <location>
        <begin position="1"/>
        <end position="29"/>
    </location>
</feature>
<keyword evidence="2" id="KW-0812">Transmembrane</keyword>
<dbReference type="EMBL" id="FXXQ01000002">
    <property type="protein sequence ID" value="SMX22513.1"/>
    <property type="molecule type" value="Genomic_DNA"/>
</dbReference>
<feature type="compositionally biased region" description="Polar residues" evidence="1">
    <location>
        <begin position="1"/>
        <end position="10"/>
    </location>
</feature>
<evidence type="ECO:0000256" key="2">
    <source>
        <dbReference type="SAM" id="Phobius"/>
    </source>
</evidence>
<evidence type="ECO:0000256" key="1">
    <source>
        <dbReference type="SAM" id="MobiDB-lite"/>
    </source>
</evidence>
<protein>
    <submittedName>
        <fullName evidence="3">Uncharacterized protein</fullName>
    </submittedName>
</protein>
<gene>
    <name evidence="3" type="ORF">BOA8489_00610</name>
</gene>
<sequence>MSSERVTSKATLFPPLVRPEPASKHTARKRFSQNPIIDALWLFTVRHVKPPIVNPYVTAAIGIAIITAAMGVFL</sequence>
<evidence type="ECO:0000313" key="4">
    <source>
        <dbReference type="Proteomes" id="UP000201838"/>
    </source>
</evidence>